<evidence type="ECO:0000313" key="4">
    <source>
        <dbReference type="RefSeq" id="XP_048136232.1"/>
    </source>
</evidence>
<dbReference type="GeneID" id="125315422"/>
<organism evidence="3 5">
    <name type="scientific">Rhodamnia argentea</name>
    <dbReference type="NCBI Taxonomy" id="178133"/>
    <lineage>
        <taxon>Eukaryota</taxon>
        <taxon>Viridiplantae</taxon>
        <taxon>Streptophyta</taxon>
        <taxon>Embryophyta</taxon>
        <taxon>Tracheophyta</taxon>
        <taxon>Spermatophyta</taxon>
        <taxon>Magnoliopsida</taxon>
        <taxon>eudicotyledons</taxon>
        <taxon>Gunneridae</taxon>
        <taxon>Pentapetalae</taxon>
        <taxon>rosids</taxon>
        <taxon>malvids</taxon>
        <taxon>Myrtales</taxon>
        <taxon>Myrtaceae</taxon>
        <taxon>Myrtoideae</taxon>
        <taxon>Myrteae</taxon>
        <taxon>Australasian group</taxon>
        <taxon>Rhodamnia</taxon>
    </lineage>
</organism>
<dbReference type="PANTHER" id="PTHR37177">
    <property type="entry name" value="PROTEIN PSY1"/>
    <property type="match status" value="1"/>
</dbReference>
<evidence type="ECO:0000313" key="5">
    <source>
        <dbReference type="RefSeq" id="XP_048136233.1"/>
    </source>
</evidence>
<feature type="region of interest" description="Disordered" evidence="1">
    <location>
        <begin position="54"/>
        <end position="86"/>
    </location>
</feature>
<name>A0ABM3HHZ0_9MYRT</name>
<dbReference type="RefSeq" id="XP_048136232.1">
    <property type="nucleotide sequence ID" value="XM_048280275.1"/>
</dbReference>
<keyword evidence="2" id="KW-0732">Signal</keyword>
<evidence type="ECO:0000256" key="2">
    <source>
        <dbReference type="SAM" id="SignalP"/>
    </source>
</evidence>
<accession>A0ABM3HHZ0</accession>
<proteinExistence type="predicted"/>
<evidence type="ECO:0000256" key="1">
    <source>
        <dbReference type="SAM" id="MobiDB-lite"/>
    </source>
</evidence>
<feature type="signal peptide" evidence="2">
    <location>
        <begin position="1"/>
        <end position="26"/>
    </location>
</feature>
<sequence>MSFRGSLCFWLLLLLLLQDSPTLCWGRRTVSLDIASEYEDEWVVEGRSLKVTVNDYGGPSANRGHDPPTPPKKVGNNGNRGGGRRG</sequence>
<dbReference type="InterPro" id="IPR034430">
    <property type="entry name" value="PSY"/>
</dbReference>
<protein>
    <submittedName>
        <fullName evidence="4 5">Uncharacterized protein LOC125315422</fullName>
    </submittedName>
</protein>
<reference evidence="4 5" key="1">
    <citation type="submission" date="2025-05" db="UniProtKB">
        <authorList>
            <consortium name="RefSeq"/>
        </authorList>
    </citation>
    <scope>IDENTIFICATION</scope>
    <source>
        <tissue evidence="4 5">Leaf</tissue>
    </source>
</reference>
<gene>
    <name evidence="4 5" type="primary">LOC125315422</name>
</gene>
<feature type="chain" id="PRO_5045024586" evidence="2">
    <location>
        <begin position="27"/>
        <end position="86"/>
    </location>
</feature>
<dbReference type="PANTHER" id="PTHR37177:SF4">
    <property type="entry name" value="PROTEIN PSY1"/>
    <property type="match status" value="1"/>
</dbReference>
<evidence type="ECO:0000313" key="3">
    <source>
        <dbReference type="Proteomes" id="UP000827889"/>
    </source>
</evidence>
<dbReference type="Proteomes" id="UP000827889">
    <property type="component" value="Chromosome 6"/>
</dbReference>
<keyword evidence="3" id="KW-1185">Reference proteome</keyword>
<dbReference type="RefSeq" id="XP_048136233.1">
    <property type="nucleotide sequence ID" value="XM_048280276.1"/>
</dbReference>